<dbReference type="AlphaFoldDB" id="A0A5C3MVN4"/>
<protein>
    <recommendedName>
        <fullName evidence="5">NADH dehydrogenase [ubiquinone] 1 alpha subcomplex subunit</fullName>
    </recommendedName>
</protein>
<proteinExistence type="inferred from homology"/>
<dbReference type="Proteomes" id="UP000305948">
    <property type="component" value="Unassembled WGS sequence"/>
</dbReference>
<organism evidence="3 4">
    <name type="scientific">Heliocybe sulcata</name>
    <dbReference type="NCBI Taxonomy" id="5364"/>
    <lineage>
        <taxon>Eukaryota</taxon>
        <taxon>Fungi</taxon>
        <taxon>Dikarya</taxon>
        <taxon>Basidiomycota</taxon>
        <taxon>Agaricomycotina</taxon>
        <taxon>Agaricomycetes</taxon>
        <taxon>Gloeophyllales</taxon>
        <taxon>Gloeophyllaceae</taxon>
        <taxon>Heliocybe</taxon>
    </lineage>
</organism>
<dbReference type="OrthoDB" id="10255576at2759"/>
<accession>A0A5C3MVN4</accession>
<feature type="region of interest" description="Disordered" evidence="2">
    <location>
        <begin position="107"/>
        <end position="181"/>
    </location>
</feature>
<dbReference type="GO" id="GO:0045271">
    <property type="term" value="C:respiratory chain complex I"/>
    <property type="evidence" value="ECO:0007669"/>
    <property type="project" value="InterPro"/>
</dbReference>
<evidence type="ECO:0008006" key="5">
    <source>
        <dbReference type="Google" id="ProtNLM"/>
    </source>
</evidence>
<dbReference type="Pfam" id="PF05071">
    <property type="entry name" value="NDUFA12"/>
    <property type="match status" value="1"/>
</dbReference>
<evidence type="ECO:0000313" key="4">
    <source>
        <dbReference type="Proteomes" id="UP000305948"/>
    </source>
</evidence>
<dbReference type="PANTHER" id="PTHR32470:SF2">
    <property type="entry name" value="NADH DEHYDROGENASE [UBIQUINONE] 1 ALPHA SUBCOMPLEX ASSEMBLY FACTOR 2"/>
    <property type="match status" value="1"/>
</dbReference>
<keyword evidence="4" id="KW-1185">Reference proteome</keyword>
<dbReference type="STRING" id="5364.A0A5C3MVN4"/>
<comment type="similarity">
    <text evidence="1">Belongs to the complex I NDUFA12 subunit family.</text>
</comment>
<dbReference type="EMBL" id="ML213517">
    <property type="protein sequence ID" value="TFK49087.1"/>
    <property type="molecule type" value="Genomic_DNA"/>
</dbReference>
<gene>
    <name evidence="3" type="ORF">OE88DRAFT_1809954</name>
</gene>
<name>A0A5C3MVN4_9AGAM</name>
<dbReference type="PANTHER" id="PTHR32470">
    <property type="entry name" value="ADH DEHYDROGENASE [UBIQUINONE] 1 ALPHA SUBCOMPLEX ASSEMBLY FACTOR 2"/>
    <property type="match status" value="1"/>
</dbReference>
<evidence type="ECO:0000313" key="3">
    <source>
        <dbReference type="EMBL" id="TFK49087.1"/>
    </source>
</evidence>
<dbReference type="GO" id="GO:0032981">
    <property type="term" value="P:mitochondrial respiratory chain complex I assembly"/>
    <property type="evidence" value="ECO:0007669"/>
    <property type="project" value="TreeGrafter"/>
</dbReference>
<evidence type="ECO:0000256" key="2">
    <source>
        <dbReference type="SAM" id="MobiDB-lite"/>
    </source>
</evidence>
<dbReference type="GO" id="GO:0005739">
    <property type="term" value="C:mitochondrion"/>
    <property type="evidence" value="ECO:0007669"/>
    <property type="project" value="TreeGrafter"/>
</dbReference>
<reference evidence="3 4" key="1">
    <citation type="journal article" date="2019" name="Nat. Ecol. Evol.">
        <title>Megaphylogeny resolves global patterns of mushroom evolution.</title>
        <authorList>
            <person name="Varga T."/>
            <person name="Krizsan K."/>
            <person name="Foldi C."/>
            <person name="Dima B."/>
            <person name="Sanchez-Garcia M."/>
            <person name="Sanchez-Ramirez S."/>
            <person name="Szollosi G.J."/>
            <person name="Szarkandi J.G."/>
            <person name="Papp V."/>
            <person name="Albert L."/>
            <person name="Andreopoulos W."/>
            <person name="Angelini C."/>
            <person name="Antonin V."/>
            <person name="Barry K.W."/>
            <person name="Bougher N.L."/>
            <person name="Buchanan P."/>
            <person name="Buyck B."/>
            <person name="Bense V."/>
            <person name="Catcheside P."/>
            <person name="Chovatia M."/>
            <person name="Cooper J."/>
            <person name="Damon W."/>
            <person name="Desjardin D."/>
            <person name="Finy P."/>
            <person name="Geml J."/>
            <person name="Haridas S."/>
            <person name="Hughes K."/>
            <person name="Justo A."/>
            <person name="Karasinski D."/>
            <person name="Kautmanova I."/>
            <person name="Kiss B."/>
            <person name="Kocsube S."/>
            <person name="Kotiranta H."/>
            <person name="LaButti K.M."/>
            <person name="Lechner B.E."/>
            <person name="Liimatainen K."/>
            <person name="Lipzen A."/>
            <person name="Lukacs Z."/>
            <person name="Mihaltcheva S."/>
            <person name="Morgado L.N."/>
            <person name="Niskanen T."/>
            <person name="Noordeloos M.E."/>
            <person name="Ohm R.A."/>
            <person name="Ortiz-Santana B."/>
            <person name="Ovrebo C."/>
            <person name="Racz N."/>
            <person name="Riley R."/>
            <person name="Savchenko A."/>
            <person name="Shiryaev A."/>
            <person name="Soop K."/>
            <person name="Spirin V."/>
            <person name="Szebenyi C."/>
            <person name="Tomsovsky M."/>
            <person name="Tulloss R.E."/>
            <person name="Uehling J."/>
            <person name="Grigoriev I.V."/>
            <person name="Vagvolgyi C."/>
            <person name="Papp T."/>
            <person name="Martin F.M."/>
            <person name="Miettinen O."/>
            <person name="Hibbett D.S."/>
            <person name="Nagy L.G."/>
        </authorList>
    </citation>
    <scope>NUCLEOTIDE SEQUENCE [LARGE SCALE GENOMIC DNA]</scope>
    <source>
        <strain evidence="3 4">OMC1185</strain>
    </source>
</reference>
<dbReference type="InterPro" id="IPR007763">
    <property type="entry name" value="NDUFA12"/>
</dbReference>
<evidence type="ECO:0000256" key="1">
    <source>
        <dbReference type="ARBA" id="ARBA00007355"/>
    </source>
</evidence>
<sequence length="181" mass="20534">MSFLTRLWRSITGRAYLAGRDLEGNRFYEYPGTSNDPRRTKRVAKYLGVRFEDPAEAALRAKRLAVQWRMWLSHTRSSPPTIEELQADVARQERVLANVALLQERERERKAHIAAPKTSPADTSPSEPAPAPVQTDEGAFRYASTAAQEQETNRDSQPEPTPVYSDEPQAWSPRAVRRRGS</sequence>
<dbReference type="InterPro" id="IPR052618">
    <property type="entry name" value="ComplexI_NDUFA12"/>
</dbReference>